<proteinExistence type="predicted"/>
<comment type="caution">
    <text evidence="3">The sequence shown here is derived from an EMBL/GenBank/DDBJ whole genome shotgun (WGS) entry which is preliminary data.</text>
</comment>
<reference evidence="3 4" key="1">
    <citation type="submission" date="2007-01" db="EMBL/GenBank/DDBJ databases">
        <authorList>
            <person name="Haygood M."/>
            <person name="Podell S."/>
            <person name="Anderson C."/>
            <person name="Hopkinson B."/>
            <person name="Roe K."/>
            <person name="Barbeau K."/>
            <person name="Gaasterland T."/>
            <person name="Ferriera S."/>
            <person name="Johnson J."/>
            <person name="Kravitz S."/>
            <person name="Beeson K."/>
            <person name="Sutton G."/>
            <person name="Rogers Y.-H."/>
            <person name="Friedman R."/>
            <person name="Frazier M."/>
            <person name="Venter J.C."/>
        </authorList>
    </citation>
    <scope>NUCLEOTIDE SEQUENCE [LARGE SCALE GENOMIC DNA]</scope>
    <source>
        <strain evidence="3 4">ATCC 23134</strain>
    </source>
</reference>
<gene>
    <name evidence="3" type="ORF">M23134_00367</name>
</gene>
<evidence type="ECO:0000313" key="3">
    <source>
        <dbReference type="EMBL" id="EAY29483.1"/>
    </source>
</evidence>
<dbReference type="CDD" id="cd06974">
    <property type="entry name" value="TerD_like"/>
    <property type="match status" value="1"/>
</dbReference>
<protein>
    <submittedName>
        <fullName evidence="3">Tellurium resistance protein</fullName>
    </submittedName>
</protein>
<dbReference type="AlphaFoldDB" id="A1ZIU7"/>
<dbReference type="OrthoDB" id="978360at2"/>
<dbReference type="eggNOG" id="COG2310">
    <property type="taxonomic scope" value="Bacteria"/>
</dbReference>
<dbReference type="InterPro" id="IPR051324">
    <property type="entry name" value="Stress/Tellurium_Resist"/>
</dbReference>
<keyword evidence="4" id="KW-1185">Reference proteome</keyword>
<dbReference type="Proteomes" id="UP000004095">
    <property type="component" value="Unassembled WGS sequence"/>
</dbReference>
<dbReference type="GO" id="GO:0046690">
    <property type="term" value="P:response to tellurium ion"/>
    <property type="evidence" value="ECO:0007669"/>
    <property type="project" value="UniProtKB-KW"/>
</dbReference>
<sequence>MGISLNKKTGINLKKGSSISLEKQGKLLEEVCIGLNWGAIQKKALFGLVKTAHSVDLDGSVSMFDKDKNELDTVYYSKLQSKDGAINHSGDDVRGDAGGDDGIDNEIIEINLGKVTPEVEQIVFYLNSYNGQDFANIPYSKIRIFEGSRHKVDDVFATFNLSADASFAGNVSMILGKLIRTRNNWKFEAIGDAIPTKKIQDTIPYIKENYL</sequence>
<evidence type="ECO:0000256" key="1">
    <source>
        <dbReference type="ARBA" id="ARBA00022686"/>
    </source>
</evidence>
<name>A1ZIU7_MICM2</name>
<dbReference type="Pfam" id="PF02342">
    <property type="entry name" value="TerD"/>
    <property type="match status" value="1"/>
</dbReference>
<accession>A1ZIU7</accession>
<evidence type="ECO:0000313" key="4">
    <source>
        <dbReference type="Proteomes" id="UP000004095"/>
    </source>
</evidence>
<dbReference type="RefSeq" id="WP_002695831.1">
    <property type="nucleotide sequence ID" value="NZ_AAWS01000010.1"/>
</dbReference>
<dbReference type="PANTHER" id="PTHR32097:SF17">
    <property type="entry name" value="CAMP-BINDING PROTEIN 1-RELATED"/>
    <property type="match status" value="1"/>
</dbReference>
<dbReference type="PANTHER" id="PTHR32097">
    <property type="entry name" value="CAMP-BINDING PROTEIN 1-RELATED"/>
    <property type="match status" value="1"/>
</dbReference>
<dbReference type="InterPro" id="IPR003325">
    <property type="entry name" value="TerD"/>
</dbReference>
<evidence type="ECO:0000259" key="2">
    <source>
        <dbReference type="Pfam" id="PF02342"/>
    </source>
</evidence>
<feature type="domain" description="TerD" evidence="2">
    <location>
        <begin position="11"/>
        <end position="195"/>
    </location>
</feature>
<keyword evidence="1" id="KW-0778">Tellurium resistance</keyword>
<dbReference type="Gene3D" id="2.60.60.30">
    <property type="entry name" value="sav2460 like domains"/>
    <property type="match status" value="1"/>
</dbReference>
<organism evidence="3 4">
    <name type="scientific">Microscilla marina ATCC 23134</name>
    <dbReference type="NCBI Taxonomy" id="313606"/>
    <lineage>
        <taxon>Bacteria</taxon>
        <taxon>Pseudomonadati</taxon>
        <taxon>Bacteroidota</taxon>
        <taxon>Cytophagia</taxon>
        <taxon>Cytophagales</taxon>
        <taxon>Microscillaceae</taxon>
        <taxon>Microscilla</taxon>
    </lineage>
</organism>
<dbReference type="EMBL" id="AAWS01000010">
    <property type="protein sequence ID" value="EAY29483.1"/>
    <property type="molecule type" value="Genomic_DNA"/>
</dbReference>